<comment type="caution">
    <text evidence="1">The sequence shown here is derived from an EMBL/GenBank/DDBJ whole genome shotgun (WGS) entry which is preliminary data.</text>
</comment>
<evidence type="ECO:0000313" key="1">
    <source>
        <dbReference type="EMBL" id="CAK9183902.1"/>
    </source>
</evidence>
<gene>
    <name evidence="1" type="ORF">ILEXP_LOCUS54200</name>
</gene>
<reference evidence="1 2" key="1">
    <citation type="submission" date="2024-02" db="EMBL/GenBank/DDBJ databases">
        <authorList>
            <person name="Vignale AGUSTIN F."/>
            <person name="Sosa J E."/>
            <person name="Modenutti C."/>
        </authorList>
    </citation>
    <scope>NUCLEOTIDE SEQUENCE [LARGE SCALE GENOMIC DNA]</scope>
</reference>
<dbReference type="EMBL" id="CAUOFW020008802">
    <property type="protein sequence ID" value="CAK9183902.1"/>
    <property type="molecule type" value="Genomic_DNA"/>
</dbReference>
<organism evidence="1 2">
    <name type="scientific">Ilex paraguariensis</name>
    <name type="common">yerba mate</name>
    <dbReference type="NCBI Taxonomy" id="185542"/>
    <lineage>
        <taxon>Eukaryota</taxon>
        <taxon>Viridiplantae</taxon>
        <taxon>Streptophyta</taxon>
        <taxon>Embryophyta</taxon>
        <taxon>Tracheophyta</taxon>
        <taxon>Spermatophyta</taxon>
        <taxon>Magnoliopsida</taxon>
        <taxon>eudicotyledons</taxon>
        <taxon>Gunneridae</taxon>
        <taxon>Pentapetalae</taxon>
        <taxon>asterids</taxon>
        <taxon>campanulids</taxon>
        <taxon>Aquifoliales</taxon>
        <taxon>Aquifoliaceae</taxon>
        <taxon>Ilex</taxon>
    </lineage>
</organism>
<keyword evidence="2" id="KW-1185">Reference proteome</keyword>
<evidence type="ECO:0000313" key="2">
    <source>
        <dbReference type="Proteomes" id="UP001642360"/>
    </source>
</evidence>
<protein>
    <submittedName>
        <fullName evidence="1">Uncharacterized protein</fullName>
    </submittedName>
</protein>
<accession>A0ABC8US50</accession>
<sequence>MTKKQGQTPANGPKEWATGTKIEVEFDSTFHPVGNRASELKTAMGNIIRNGYRVPLTYIDWDSVPTDVLDSIWSE</sequence>
<feature type="non-terminal residue" evidence="1">
    <location>
        <position position="75"/>
    </location>
</feature>
<dbReference type="Proteomes" id="UP001642360">
    <property type="component" value="Unassembled WGS sequence"/>
</dbReference>
<name>A0ABC8US50_9AQUA</name>
<proteinExistence type="predicted"/>
<dbReference type="AlphaFoldDB" id="A0ABC8US50"/>